<accession>A0A0S7WTQ2</accession>
<proteinExistence type="predicted"/>
<dbReference type="Proteomes" id="UP000052008">
    <property type="component" value="Unassembled WGS sequence"/>
</dbReference>
<name>A0A0S7WTQ2_UNCT6</name>
<reference evidence="6 7" key="1">
    <citation type="journal article" date="2015" name="Microbiome">
        <title>Genomic resolution of linkages in carbon, nitrogen, and sulfur cycling among widespread estuary sediment bacteria.</title>
        <authorList>
            <person name="Baker B.J."/>
            <person name="Lazar C.S."/>
            <person name="Teske A.P."/>
            <person name="Dick G.J."/>
        </authorList>
    </citation>
    <scope>NUCLEOTIDE SEQUENCE [LARGE SCALE GENOMIC DNA]</scope>
    <source>
        <strain evidence="6">DG_24</strain>
    </source>
</reference>
<keyword evidence="3" id="KW-0408">Iron</keyword>
<evidence type="ECO:0000256" key="3">
    <source>
        <dbReference type="ARBA" id="ARBA00023004"/>
    </source>
</evidence>
<dbReference type="STRING" id="1703770.AMJ39_04375"/>
<dbReference type="Pfam" id="PF02662">
    <property type="entry name" value="FlpD"/>
    <property type="match status" value="1"/>
</dbReference>
<organism evidence="6 7">
    <name type="scientific">candidate division TA06 bacterium DG_24</name>
    <dbReference type="NCBI Taxonomy" id="1703770"/>
    <lineage>
        <taxon>Bacteria</taxon>
        <taxon>Bacteria division TA06</taxon>
    </lineage>
</organism>
<evidence type="ECO:0000313" key="6">
    <source>
        <dbReference type="EMBL" id="KPJ53540.1"/>
    </source>
</evidence>
<dbReference type="AlphaFoldDB" id="A0A0S7WTQ2"/>
<evidence type="ECO:0000313" key="7">
    <source>
        <dbReference type="Proteomes" id="UP000052008"/>
    </source>
</evidence>
<dbReference type="GO" id="GO:0051536">
    <property type="term" value="F:iron-sulfur cluster binding"/>
    <property type="evidence" value="ECO:0007669"/>
    <property type="project" value="UniProtKB-KW"/>
</dbReference>
<keyword evidence="4" id="KW-0411">Iron-sulfur</keyword>
<dbReference type="EMBL" id="LIZS01000017">
    <property type="protein sequence ID" value="KPJ53540.1"/>
    <property type="molecule type" value="Genomic_DNA"/>
</dbReference>
<gene>
    <name evidence="6" type="ORF">AMJ39_04375</name>
</gene>
<protein>
    <recommendedName>
        <fullName evidence="5">F420-non-reducing hydrogenase iron-sulfur subunit D domain-containing protein</fullName>
    </recommendedName>
</protein>
<keyword evidence="2" id="KW-0560">Oxidoreductase</keyword>
<evidence type="ECO:0000256" key="1">
    <source>
        <dbReference type="ARBA" id="ARBA00022723"/>
    </source>
</evidence>
<dbReference type="InterPro" id="IPR003813">
    <property type="entry name" value="MvhD/FlpD"/>
</dbReference>
<evidence type="ECO:0000256" key="4">
    <source>
        <dbReference type="ARBA" id="ARBA00023014"/>
    </source>
</evidence>
<keyword evidence="1" id="KW-0479">Metal-binding</keyword>
<dbReference type="GO" id="GO:0016491">
    <property type="term" value="F:oxidoreductase activity"/>
    <property type="evidence" value="ECO:0007669"/>
    <property type="project" value="UniProtKB-KW"/>
</dbReference>
<dbReference type="PATRIC" id="fig|1703770.3.peg.1730"/>
<evidence type="ECO:0000256" key="2">
    <source>
        <dbReference type="ARBA" id="ARBA00023002"/>
    </source>
</evidence>
<evidence type="ECO:0000259" key="5">
    <source>
        <dbReference type="Pfam" id="PF02662"/>
    </source>
</evidence>
<sequence>MVAFVCNWCTYAGADLAGTSRLQYQPNVRIIKLPCTGRIDPVFIVRAYEGGADGVLVSGCHPGDCHYSSGNYHARRRFALFRKLMEFVGVDLDRLQFSWVSAAEGAKWVDVINDVTNRVRALGPFTEYQALSRWWKEVPDEQAIEQRA</sequence>
<feature type="domain" description="F420-non-reducing hydrogenase iron-sulfur subunit D" evidence="5">
    <location>
        <begin position="2"/>
        <end position="123"/>
    </location>
</feature>
<dbReference type="GO" id="GO:0046872">
    <property type="term" value="F:metal ion binding"/>
    <property type="evidence" value="ECO:0007669"/>
    <property type="project" value="UniProtKB-KW"/>
</dbReference>
<comment type="caution">
    <text evidence="6">The sequence shown here is derived from an EMBL/GenBank/DDBJ whole genome shotgun (WGS) entry which is preliminary data.</text>
</comment>